<dbReference type="EMBL" id="LSMT01000836">
    <property type="protein sequence ID" value="PFX14125.1"/>
    <property type="molecule type" value="Genomic_DNA"/>
</dbReference>
<dbReference type="InterPro" id="IPR005312">
    <property type="entry name" value="DUF1759"/>
</dbReference>
<feature type="coiled-coil region" evidence="2">
    <location>
        <begin position="43"/>
        <end position="70"/>
    </location>
</feature>
<dbReference type="Proteomes" id="UP000225706">
    <property type="component" value="Unassembled WGS sequence"/>
</dbReference>
<dbReference type="Pfam" id="PF03564">
    <property type="entry name" value="DUF1759"/>
    <property type="match status" value="1"/>
</dbReference>
<keyword evidence="5" id="KW-1185">Reference proteome</keyword>
<feature type="domain" description="Serine-threonine/tyrosine-protein kinase catalytic" evidence="3">
    <location>
        <begin position="461"/>
        <end position="524"/>
    </location>
</feature>
<keyword evidence="2" id="KW-0175">Coiled coil</keyword>
<dbReference type="InterPro" id="IPR011009">
    <property type="entry name" value="Kinase-like_dom_sf"/>
</dbReference>
<organism evidence="4 5">
    <name type="scientific">Stylophora pistillata</name>
    <name type="common">Smooth cauliflower coral</name>
    <dbReference type="NCBI Taxonomy" id="50429"/>
    <lineage>
        <taxon>Eukaryota</taxon>
        <taxon>Metazoa</taxon>
        <taxon>Cnidaria</taxon>
        <taxon>Anthozoa</taxon>
        <taxon>Hexacorallia</taxon>
        <taxon>Scleractinia</taxon>
        <taxon>Astrocoeniina</taxon>
        <taxon>Pocilloporidae</taxon>
        <taxon>Stylophora</taxon>
    </lineage>
</organism>
<feature type="binding site" evidence="1">
    <location>
        <position position="442"/>
    </location>
    <ligand>
        <name>ATP</name>
        <dbReference type="ChEBI" id="CHEBI:30616"/>
    </ligand>
</feature>
<evidence type="ECO:0000313" key="5">
    <source>
        <dbReference type="Proteomes" id="UP000225706"/>
    </source>
</evidence>
<proteinExistence type="predicted"/>
<keyword evidence="4" id="KW-0675">Receptor</keyword>
<dbReference type="PANTHER" id="PTHR47331">
    <property type="entry name" value="PHD-TYPE DOMAIN-CONTAINING PROTEIN"/>
    <property type="match status" value="1"/>
</dbReference>
<comment type="caution">
    <text evidence="4">The sequence shown here is derived from an EMBL/GenBank/DDBJ whole genome shotgun (WGS) entry which is preliminary data.</text>
</comment>
<evidence type="ECO:0000259" key="3">
    <source>
        <dbReference type="Pfam" id="PF07714"/>
    </source>
</evidence>
<dbReference type="PANTHER" id="PTHR47331:SF4">
    <property type="entry name" value="PEPTIDASE S1 DOMAIN-CONTAINING PROTEIN"/>
    <property type="match status" value="1"/>
</dbReference>
<dbReference type="InterPro" id="IPR001245">
    <property type="entry name" value="Ser-Thr/Tyr_kinase_cat_dom"/>
</dbReference>
<dbReference type="Pfam" id="PF07714">
    <property type="entry name" value="PK_Tyr_Ser-Thr"/>
    <property type="match status" value="1"/>
</dbReference>
<sequence length="540" mass="61418">MEMENAKGKLKTKLMQLEIHAKRTEQVLNSGSVEAIERHTGALKSTISEADELKRALEALKIEADEDFNDISTWNSAIDIQLMNADEEVKKLRKWLEDRRRQEETTAREEQLKFEMKLHEQKMKLQTDLTMQKSQENGSPKQSQAKLPKIEIKKFEGSYLDWPRFWGQFTETIDKADIAPINKFTYLCGLLGPKVKVAVEALPFTAEGYNRAMSILLSDNGKESEITKAYVKEIMALPVLTSANPKRISEFSETLTYCVQALETMNKLSEVNGNVPMTLDKLPAIRGDLVRMDPEWEKWNFAQLAEAVRLWTKRNPVEEREKPEQLISKRDRSNKLFQARGGDDKPNKCVYCSDIAIELPKPSQNRYMALDDRTRSQAMANTIQNNSPHSTEQISKYTSLNPYTRSWEIPREHVTIKQIVGKGGFGQIAKATAVCLQGRPKKALVAVRMLKSSFCGTLFVSLEPLLVLIEHVPYGGLLGYLRKSHGLNNTYFKDPNIKPQTNLTSQQAMKFAWQIADGMSYLSSIAGRLPVKWTAIPEQE</sequence>
<protein>
    <submittedName>
        <fullName evidence="4">Proto-oncogene tyrosine-protein kinase receptor Ret</fullName>
    </submittedName>
</protein>
<keyword evidence="4" id="KW-0418">Kinase</keyword>
<dbReference type="SUPFAM" id="SSF56112">
    <property type="entry name" value="Protein kinase-like (PK-like)"/>
    <property type="match status" value="1"/>
</dbReference>
<dbReference type="OrthoDB" id="206748at2759"/>
<keyword evidence="1" id="KW-0067">ATP-binding</keyword>
<evidence type="ECO:0000313" key="4">
    <source>
        <dbReference type="EMBL" id="PFX14125.1"/>
    </source>
</evidence>
<dbReference type="InterPro" id="IPR017441">
    <property type="entry name" value="Protein_kinase_ATP_BS"/>
</dbReference>
<dbReference type="Gene3D" id="3.30.200.20">
    <property type="entry name" value="Phosphorylase Kinase, domain 1"/>
    <property type="match status" value="1"/>
</dbReference>
<evidence type="ECO:0000256" key="1">
    <source>
        <dbReference type="PROSITE-ProRule" id="PRU10141"/>
    </source>
</evidence>
<name>A0A2B4RCU6_STYPI</name>
<evidence type="ECO:0000256" key="2">
    <source>
        <dbReference type="SAM" id="Coils"/>
    </source>
</evidence>
<reference evidence="5" key="1">
    <citation type="journal article" date="2017" name="bioRxiv">
        <title>Comparative analysis of the genomes of Stylophora pistillata and Acropora digitifera provides evidence for extensive differences between species of corals.</title>
        <authorList>
            <person name="Voolstra C.R."/>
            <person name="Li Y."/>
            <person name="Liew Y.J."/>
            <person name="Baumgarten S."/>
            <person name="Zoccola D."/>
            <person name="Flot J.-F."/>
            <person name="Tambutte S."/>
            <person name="Allemand D."/>
            <person name="Aranda M."/>
        </authorList>
    </citation>
    <scope>NUCLEOTIDE SEQUENCE [LARGE SCALE GENOMIC DNA]</scope>
</reference>
<dbReference type="AlphaFoldDB" id="A0A2B4RCU6"/>
<keyword evidence="1" id="KW-0547">Nucleotide-binding</keyword>
<dbReference type="GO" id="GO:0004672">
    <property type="term" value="F:protein kinase activity"/>
    <property type="evidence" value="ECO:0007669"/>
    <property type="project" value="InterPro"/>
</dbReference>
<dbReference type="GO" id="GO:0005524">
    <property type="term" value="F:ATP binding"/>
    <property type="evidence" value="ECO:0007669"/>
    <property type="project" value="UniProtKB-UniRule"/>
</dbReference>
<accession>A0A2B4RCU6</accession>
<gene>
    <name evidence="4" type="primary">RET</name>
    <name evidence="4" type="ORF">AWC38_SpisGene21747</name>
</gene>
<dbReference type="PROSITE" id="PS00107">
    <property type="entry name" value="PROTEIN_KINASE_ATP"/>
    <property type="match status" value="1"/>
</dbReference>
<keyword evidence="4" id="KW-0808">Transferase</keyword>